<protein>
    <submittedName>
        <fullName evidence="2">Uncharacterized protein</fullName>
    </submittedName>
</protein>
<evidence type="ECO:0000313" key="2">
    <source>
        <dbReference type="EMBL" id="JAH58413.1"/>
    </source>
</evidence>
<dbReference type="AlphaFoldDB" id="A0A0E9U0B1"/>
<accession>A0A0E9U0B1</accession>
<evidence type="ECO:0000256" key="1">
    <source>
        <dbReference type="SAM" id="MobiDB-lite"/>
    </source>
</evidence>
<sequence>MKRLHCKKREGMRSRQNGRTGENEAIYSTVAIFQRGLH</sequence>
<organism evidence="2">
    <name type="scientific">Anguilla anguilla</name>
    <name type="common">European freshwater eel</name>
    <name type="synonym">Muraena anguilla</name>
    <dbReference type="NCBI Taxonomy" id="7936"/>
    <lineage>
        <taxon>Eukaryota</taxon>
        <taxon>Metazoa</taxon>
        <taxon>Chordata</taxon>
        <taxon>Craniata</taxon>
        <taxon>Vertebrata</taxon>
        <taxon>Euteleostomi</taxon>
        <taxon>Actinopterygii</taxon>
        <taxon>Neopterygii</taxon>
        <taxon>Teleostei</taxon>
        <taxon>Anguilliformes</taxon>
        <taxon>Anguillidae</taxon>
        <taxon>Anguilla</taxon>
    </lineage>
</organism>
<proteinExistence type="predicted"/>
<reference evidence="2" key="2">
    <citation type="journal article" date="2015" name="Fish Shellfish Immunol.">
        <title>Early steps in the European eel (Anguilla anguilla)-Vibrio vulnificus interaction in the gills: Role of the RtxA13 toxin.</title>
        <authorList>
            <person name="Callol A."/>
            <person name="Pajuelo D."/>
            <person name="Ebbesson L."/>
            <person name="Teles M."/>
            <person name="MacKenzie S."/>
            <person name="Amaro C."/>
        </authorList>
    </citation>
    <scope>NUCLEOTIDE SEQUENCE</scope>
</reference>
<feature type="region of interest" description="Disordered" evidence="1">
    <location>
        <begin position="1"/>
        <end position="22"/>
    </location>
</feature>
<dbReference type="EMBL" id="GBXM01050164">
    <property type="protein sequence ID" value="JAH58413.1"/>
    <property type="molecule type" value="Transcribed_RNA"/>
</dbReference>
<feature type="compositionally biased region" description="Basic residues" evidence="1">
    <location>
        <begin position="1"/>
        <end position="10"/>
    </location>
</feature>
<reference evidence="2" key="1">
    <citation type="submission" date="2014-11" db="EMBL/GenBank/DDBJ databases">
        <authorList>
            <person name="Amaro Gonzalez C."/>
        </authorList>
    </citation>
    <scope>NUCLEOTIDE SEQUENCE</scope>
</reference>
<name>A0A0E9U0B1_ANGAN</name>